<dbReference type="STRING" id="1437824.BN940_10091"/>
<accession>W8WXI7</accession>
<dbReference type="KEGG" id="cdn:BN940_10091"/>
<reference evidence="2 3" key="1">
    <citation type="journal article" date="2014" name="BMC Microbiol.">
        <title>The oxygen-independent metabolism of cyclic monoterpenes in Castellaniella defragrans 65Phen.</title>
        <authorList>
            <person name="Petasch J."/>
            <person name="Disch E.M."/>
            <person name="Markert S."/>
            <person name="Becher D."/>
            <person name="Schweder T."/>
            <person name="Huttel B."/>
            <person name="Reinhardt R."/>
            <person name="Harder J."/>
        </authorList>
    </citation>
    <scope>NUCLEOTIDE SEQUENCE [LARGE SCALE GENOMIC DNA]</scope>
    <source>
        <strain evidence="2">65Phen</strain>
    </source>
</reference>
<evidence type="ECO:0000313" key="3">
    <source>
        <dbReference type="Proteomes" id="UP000019805"/>
    </source>
</evidence>
<feature type="region of interest" description="Disordered" evidence="1">
    <location>
        <begin position="1"/>
        <end position="125"/>
    </location>
</feature>
<evidence type="ECO:0000256" key="1">
    <source>
        <dbReference type="SAM" id="MobiDB-lite"/>
    </source>
</evidence>
<dbReference type="Proteomes" id="UP000019805">
    <property type="component" value="Chromosome"/>
</dbReference>
<proteinExistence type="predicted"/>
<dbReference type="EMBL" id="HG916765">
    <property type="protein sequence ID" value="CDM24478.1"/>
    <property type="molecule type" value="Genomic_DNA"/>
</dbReference>
<feature type="compositionally biased region" description="Basic residues" evidence="1">
    <location>
        <begin position="111"/>
        <end position="125"/>
    </location>
</feature>
<feature type="compositionally biased region" description="Low complexity" evidence="1">
    <location>
        <begin position="11"/>
        <end position="27"/>
    </location>
</feature>
<gene>
    <name evidence="2" type="ORF">BN940_10091</name>
</gene>
<keyword evidence="3" id="KW-1185">Reference proteome</keyword>
<organism evidence="2 3">
    <name type="scientific">Castellaniella defragrans (strain DSM 12143 / CCUG 39792 / 65Phen)</name>
    <name type="common">Alcaligenes defragrans</name>
    <dbReference type="NCBI Taxonomy" id="1437824"/>
    <lineage>
        <taxon>Bacteria</taxon>
        <taxon>Pseudomonadati</taxon>
        <taxon>Pseudomonadota</taxon>
        <taxon>Betaproteobacteria</taxon>
        <taxon>Burkholderiales</taxon>
        <taxon>Alcaligenaceae</taxon>
        <taxon>Castellaniella</taxon>
    </lineage>
</organism>
<dbReference type="HOGENOM" id="CLU_1988616_0_0_4"/>
<evidence type="ECO:0000313" key="2">
    <source>
        <dbReference type="EMBL" id="CDM24478.1"/>
    </source>
</evidence>
<protein>
    <submittedName>
        <fullName evidence="2">Uncharacterized protein</fullName>
    </submittedName>
</protein>
<sequence length="125" mass="13333">MPHARHPPPAARGGARRGSPARPRTASCPVPALPGSGPDPGSIPRPRPNTHEHHRVSCCDGHKDIAHRSFSPGGPAPRMVASCRRAAPRQKALPPGGRKPKALRGGLFCRRAPRPRLHPTHSRPS</sequence>
<dbReference type="AlphaFoldDB" id="W8WXI7"/>
<feature type="compositionally biased region" description="Basic and acidic residues" evidence="1">
    <location>
        <begin position="49"/>
        <end position="67"/>
    </location>
</feature>
<name>W8WXI7_CASD6</name>